<dbReference type="InterPro" id="IPR008271">
    <property type="entry name" value="Ser/Thr_kinase_AS"/>
</dbReference>
<evidence type="ECO:0000256" key="11">
    <source>
        <dbReference type="ARBA" id="ARBA00022729"/>
    </source>
</evidence>
<keyword evidence="5" id="KW-1003">Cell membrane</keyword>
<dbReference type="FunFam" id="3.80.10.10:FF:000095">
    <property type="entry name" value="LRR receptor-like serine/threonine-protein kinase GSO1"/>
    <property type="match status" value="1"/>
</dbReference>
<keyword evidence="26" id="KW-1185">Reference proteome</keyword>
<keyword evidence="15" id="KW-0067">ATP-binding</keyword>
<organism evidence="25">
    <name type="scientific">Solanum lycopersicum</name>
    <name type="common">Tomato</name>
    <name type="synonym">Lycopersicon esculentum</name>
    <dbReference type="NCBI Taxonomy" id="4081"/>
    <lineage>
        <taxon>Eukaryota</taxon>
        <taxon>Viridiplantae</taxon>
        <taxon>Streptophyta</taxon>
        <taxon>Embryophyta</taxon>
        <taxon>Tracheophyta</taxon>
        <taxon>Spermatophyta</taxon>
        <taxon>Magnoliopsida</taxon>
        <taxon>eudicotyledons</taxon>
        <taxon>Gunneridae</taxon>
        <taxon>Pentapetalae</taxon>
        <taxon>asterids</taxon>
        <taxon>lamiids</taxon>
        <taxon>Solanales</taxon>
        <taxon>Solanaceae</taxon>
        <taxon>Solanoideae</taxon>
        <taxon>Solaneae</taxon>
        <taxon>Solanum</taxon>
        <taxon>Solanum subgen. Lycopersicon</taxon>
    </lineage>
</organism>
<reference evidence="25" key="2">
    <citation type="submission" date="2019-01" db="UniProtKB">
        <authorList>
            <consortium name="EnsemblPlants"/>
        </authorList>
    </citation>
    <scope>IDENTIFICATION</scope>
    <source>
        <strain evidence="25">cv. Heinz 1706</strain>
    </source>
</reference>
<reference evidence="25" key="1">
    <citation type="journal article" date="2012" name="Nature">
        <title>The tomato genome sequence provides insights into fleshy fruit evolution.</title>
        <authorList>
            <consortium name="Tomato Genome Consortium"/>
        </authorList>
    </citation>
    <scope>NUCLEOTIDE SEQUENCE [LARGE SCALE GENOMIC DNA]</scope>
    <source>
        <strain evidence="25">cv. Heinz 1706</strain>
    </source>
</reference>
<feature type="signal peptide" evidence="23">
    <location>
        <begin position="1"/>
        <end position="22"/>
    </location>
</feature>
<dbReference type="GO" id="GO:0005524">
    <property type="term" value="F:ATP binding"/>
    <property type="evidence" value="ECO:0007669"/>
    <property type="project" value="UniProtKB-KW"/>
</dbReference>
<dbReference type="Pfam" id="PF00560">
    <property type="entry name" value="LRR_1"/>
    <property type="match status" value="2"/>
</dbReference>
<dbReference type="SMART" id="SM00365">
    <property type="entry name" value="LRR_SD22"/>
    <property type="match status" value="8"/>
</dbReference>
<name>A0A3Q7HT74_SOLLC</name>
<dbReference type="PANTHER" id="PTHR27000">
    <property type="entry name" value="LEUCINE-RICH REPEAT RECEPTOR-LIKE PROTEIN KINASE FAMILY PROTEIN-RELATED"/>
    <property type="match status" value="1"/>
</dbReference>
<evidence type="ECO:0000313" key="25">
    <source>
        <dbReference type="EnsemblPlants" id="Solyc08g075610.2.1"/>
    </source>
</evidence>
<dbReference type="AlphaFoldDB" id="A0A3Q7HT74"/>
<accession>A0A3Q7HT74</accession>
<comment type="catalytic activity">
    <reaction evidence="21">
        <text>L-seryl-[protein] + ATP = O-phospho-L-seryl-[protein] + ADP + H(+)</text>
        <dbReference type="Rhea" id="RHEA:17989"/>
        <dbReference type="Rhea" id="RHEA-COMP:9863"/>
        <dbReference type="Rhea" id="RHEA-COMP:11604"/>
        <dbReference type="ChEBI" id="CHEBI:15378"/>
        <dbReference type="ChEBI" id="CHEBI:29999"/>
        <dbReference type="ChEBI" id="CHEBI:30616"/>
        <dbReference type="ChEBI" id="CHEBI:83421"/>
        <dbReference type="ChEBI" id="CHEBI:456216"/>
        <dbReference type="EC" id="2.7.11.1"/>
    </reaction>
</comment>
<evidence type="ECO:0000256" key="2">
    <source>
        <dbReference type="ARBA" id="ARBA00004479"/>
    </source>
</evidence>
<dbReference type="InterPro" id="IPR011009">
    <property type="entry name" value="Kinase-like_dom_sf"/>
</dbReference>
<evidence type="ECO:0000256" key="10">
    <source>
        <dbReference type="ARBA" id="ARBA00022692"/>
    </source>
</evidence>
<dbReference type="SUPFAM" id="SSF52058">
    <property type="entry name" value="L domain-like"/>
    <property type="match status" value="3"/>
</dbReference>
<evidence type="ECO:0000256" key="18">
    <source>
        <dbReference type="ARBA" id="ARBA00023170"/>
    </source>
</evidence>
<dbReference type="PROSITE" id="PS00108">
    <property type="entry name" value="PROTEIN_KINASE_ST"/>
    <property type="match status" value="1"/>
</dbReference>
<dbReference type="Pfam" id="PF00069">
    <property type="entry name" value="Pkinase"/>
    <property type="match status" value="1"/>
</dbReference>
<dbReference type="Proteomes" id="UP000004994">
    <property type="component" value="Chromosome 8"/>
</dbReference>
<evidence type="ECO:0000313" key="26">
    <source>
        <dbReference type="Proteomes" id="UP000004994"/>
    </source>
</evidence>
<dbReference type="EnsemblPlants" id="Solyc08g075610.2.1">
    <property type="protein sequence ID" value="Solyc08g075610.2.1"/>
    <property type="gene ID" value="Solyc08g075610.2"/>
</dbReference>
<keyword evidence="9" id="KW-0808">Transferase</keyword>
<dbReference type="Gramene" id="Solyc08g075610.2.1">
    <property type="protein sequence ID" value="Solyc08g075610.2.1"/>
    <property type="gene ID" value="Solyc08g075610.2"/>
</dbReference>
<dbReference type="OMA" id="HERISME"/>
<dbReference type="GO" id="GO:0050832">
    <property type="term" value="P:defense response to fungus"/>
    <property type="evidence" value="ECO:0007669"/>
    <property type="project" value="UniProtKB-ARBA"/>
</dbReference>
<evidence type="ECO:0000256" key="13">
    <source>
        <dbReference type="ARBA" id="ARBA00022741"/>
    </source>
</evidence>
<dbReference type="InterPro" id="IPR032675">
    <property type="entry name" value="LRR_dom_sf"/>
</dbReference>
<keyword evidence="10 22" id="KW-0812">Transmembrane</keyword>
<protein>
    <recommendedName>
        <fullName evidence="4">non-specific serine/threonine protein kinase</fullName>
        <ecNumber evidence="4">2.7.11.1</ecNumber>
    </recommendedName>
</protein>
<evidence type="ECO:0000256" key="15">
    <source>
        <dbReference type="ARBA" id="ARBA00022840"/>
    </source>
</evidence>
<dbReference type="Gene3D" id="1.10.510.10">
    <property type="entry name" value="Transferase(Phosphotransferase) domain 1"/>
    <property type="match status" value="1"/>
</dbReference>
<comment type="catalytic activity">
    <reaction evidence="20">
        <text>L-threonyl-[protein] + ATP = O-phospho-L-threonyl-[protein] + ADP + H(+)</text>
        <dbReference type="Rhea" id="RHEA:46608"/>
        <dbReference type="Rhea" id="RHEA-COMP:11060"/>
        <dbReference type="Rhea" id="RHEA-COMP:11605"/>
        <dbReference type="ChEBI" id="CHEBI:15378"/>
        <dbReference type="ChEBI" id="CHEBI:30013"/>
        <dbReference type="ChEBI" id="CHEBI:30616"/>
        <dbReference type="ChEBI" id="CHEBI:61977"/>
        <dbReference type="ChEBI" id="CHEBI:456216"/>
        <dbReference type="EC" id="2.7.11.1"/>
    </reaction>
</comment>
<evidence type="ECO:0000256" key="19">
    <source>
        <dbReference type="ARBA" id="ARBA00023180"/>
    </source>
</evidence>
<dbReference type="STRING" id="4081.A0A3Q7HT74"/>
<keyword evidence="18" id="KW-0675">Receptor</keyword>
<evidence type="ECO:0000256" key="5">
    <source>
        <dbReference type="ARBA" id="ARBA00022475"/>
    </source>
</evidence>
<keyword evidence="19" id="KW-0325">Glycoprotein</keyword>
<keyword evidence="14" id="KW-0418">Kinase</keyword>
<dbReference type="InterPro" id="IPR013210">
    <property type="entry name" value="LRR_N_plant-typ"/>
</dbReference>
<comment type="subcellular location">
    <subcellularLocation>
        <location evidence="1">Cell membrane</location>
        <topology evidence="1">Single-pass membrane protein</topology>
    </subcellularLocation>
    <subcellularLocation>
        <location evidence="2">Membrane</location>
        <topology evidence="2">Single-pass type I membrane protein</topology>
    </subcellularLocation>
</comment>
<dbReference type="PROSITE" id="PS50011">
    <property type="entry name" value="PROTEIN_KINASE_DOM"/>
    <property type="match status" value="1"/>
</dbReference>
<evidence type="ECO:0000256" key="17">
    <source>
        <dbReference type="ARBA" id="ARBA00023136"/>
    </source>
</evidence>
<proteinExistence type="inferred from homology"/>
<dbReference type="PANTHER" id="PTHR27000:SF771">
    <property type="entry name" value="LRR RECEPTOR-LIKE SERINE_THREONINE-PROTEIN KINASE FLS2"/>
    <property type="match status" value="1"/>
</dbReference>
<dbReference type="GO" id="GO:0033612">
    <property type="term" value="F:receptor serine/threonine kinase binding"/>
    <property type="evidence" value="ECO:0000318"/>
    <property type="project" value="GO_Central"/>
</dbReference>
<evidence type="ECO:0000256" key="14">
    <source>
        <dbReference type="ARBA" id="ARBA00022777"/>
    </source>
</evidence>
<dbReference type="EC" id="2.7.11.1" evidence="4"/>
<keyword evidence="16 22" id="KW-1133">Transmembrane helix</keyword>
<evidence type="ECO:0000259" key="24">
    <source>
        <dbReference type="PROSITE" id="PS50011"/>
    </source>
</evidence>
<dbReference type="InterPro" id="IPR001611">
    <property type="entry name" value="Leu-rich_rpt"/>
</dbReference>
<feature type="domain" description="Protein kinase" evidence="24">
    <location>
        <begin position="830"/>
        <end position="1106"/>
    </location>
</feature>
<dbReference type="FunFam" id="3.80.10.10:FF:000101">
    <property type="entry name" value="LRR receptor-like serine/threonine-protein kinase ERECTA"/>
    <property type="match status" value="1"/>
</dbReference>
<dbReference type="Gene3D" id="3.80.10.10">
    <property type="entry name" value="Ribonuclease Inhibitor"/>
    <property type="match status" value="5"/>
</dbReference>
<dbReference type="InterPro" id="IPR000719">
    <property type="entry name" value="Prot_kinase_dom"/>
</dbReference>
<evidence type="ECO:0000256" key="3">
    <source>
        <dbReference type="ARBA" id="ARBA00008684"/>
    </source>
</evidence>
<dbReference type="SMART" id="SM00369">
    <property type="entry name" value="LRR_TYP"/>
    <property type="match status" value="11"/>
</dbReference>
<dbReference type="FunFam" id="1.10.510.10:FF:000358">
    <property type="entry name" value="Putative leucine-rich repeat receptor-like serine/threonine-protein kinase"/>
    <property type="match status" value="1"/>
</dbReference>
<dbReference type="GO" id="GO:0016020">
    <property type="term" value="C:membrane"/>
    <property type="evidence" value="ECO:0000318"/>
    <property type="project" value="GO_Central"/>
</dbReference>
<dbReference type="GO" id="GO:0004674">
    <property type="term" value="F:protein serine/threonine kinase activity"/>
    <property type="evidence" value="ECO:0007669"/>
    <property type="project" value="UniProtKB-KW"/>
</dbReference>
<dbReference type="SMART" id="SM00220">
    <property type="entry name" value="S_TKc"/>
    <property type="match status" value="1"/>
</dbReference>
<dbReference type="GO" id="GO:0005886">
    <property type="term" value="C:plasma membrane"/>
    <property type="evidence" value="ECO:0007669"/>
    <property type="project" value="UniProtKB-SubCell"/>
</dbReference>
<dbReference type="FunFam" id="3.30.200.20:FF:000661">
    <property type="entry name" value="Serine-threonine protein kinase plant-type"/>
    <property type="match status" value="1"/>
</dbReference>
<keyword evidence="11 23" id="KW-0732">Signal</keyword>
<sequence length="1116" mass="124423">MVSMAMIIELLVLLTYLSNTNASNISTDEAALLAFKAHITSDPNGMLSKNWTKGTHVCNWIGISCSKRHQRVTSLDLNGLRLRGSIAIDIGNLSFLSFLDIGNNSINGEIPDELGYLRRLKHLSLSMNNLTGQIPESLGLLRRLELLDLSENDLFGSVPSSIFNVSSLKVINLIYNALSGTLPNDICHNLPRLEGLQIARNQLSGQLPSNLDKCKELIYLSLSYNHFTGNLPRDMWNLTKLQHLFIGWNNITGIQLTVSVIYSNLVTIKLLYSIGHFSVVITQFDIYFTGHIPSGIDNLSAIRRLSLRRNNLVGSLPPSIGNLSNLEMIDLGDNSLYGGIPQEFEHLVNLKEVYLGPNRLSGEVPRRLYNISGLKKISFVANELSGTLPSNIGHTLPNLEGLYLGENQFTGLIPTSIVNSTMLIQLDFGRNMFSGPVPMNLGKLQQLQFINLQINQLMNDQSTRELSFLTSLSNCKYMKTVQIGGNQFNGSLPTSLGSGNWSFSLEYFIALQNGITGKIPTNISNFRNLEWLSLGDNKLIGSIPQDLGNLRNLKRFSLEKNNLDGIIPTSLCNMENLYQIILGKNQLTGELPNCFGNLSSLRELYLDSNALISHIPSTLWRNKDISILTLASNLLNGSLAVEMGNSRSLRILHLHGNQFSGQIPSTIGQLQSLVSLSLSKNMLDGSIPEQFEDLVSLEYLDLSSNNLSGMIPKSLRNLEHLMYFNVSFNGLMGEIPDGGPFVNFTAESFMGNPALCGSSRFHVMQCRVTSLERKRKNRILTSVLASVSSGVVVTTIFIIWFLKCRKRSTELPLVHKRISYYDISQGTNNFDEANLIGRGSLGLVYKGTLADGMVVAIKVFNTELQHAFRSFEVECQVLRSIRHRNLVKVISSCANFDYKVLVLEYMPNENLECWLHSTDKFLDITQRLKVMIDVASAVEYLHGGHLFVVVHCDLKPSNILLDEDMVAKVSDFGISKLLTSETLIAHTKTLGTIGYMAPEYGSEGKVSTSGDVYSFGILLMETFTRKSPVDDLFVGDFTLKRWICQSLPDQLVDVVDINLFSLNEENFTSKERCFKSIMELALECTNDLAEERIRMEDITLRLKKILTQFQQNVVTN</sequence>
<keyword evidence="7" id="KW-0597">Phosphoprotein</keyword>
<dbReference type="FunFam" id="3.80.10.10:FF:000317">
    <property type="entry name" value="Inactive leucine-rich repeat receptor-like protein kinase"/>
    <property type="match status" value="1"/>
</dbReference>
<feature type="chain" id="PRO_5018696584" description="non-specific serine/threonine protein kinase" evidence="23">
    <location>
        <begin position="23"/>
        <end position="1116"/>
    </location>
</feature>
<evidence type="ECO:0000256" key="6">
    <source>
        <dbReference type="ARBA" id="ARBA00022527"/>
    </source>
</evidence>
<dbReference type="Pfam" id="PF13855">
    <property type="entry name" value="LRR_8"/>
    <property type="match status" value="4"/>
</dbReference>
<feature type="transmembrane region" description="Helical" evidence="22">
    <location>
        <begin position="779"/>
        <end position="802"/>
    </location>
</feature>
<dbReference type="SUPFAM" id="SSF56112">
    <property type="entry name" value="Protein kinase-like (PK-like)"/>
    <property type="match status" value="1"/>
</dbReference>
<evidence type="ECO:0000256" key="7">
    <source>
        <dbReference type="ARBA" id="ARBA00022553"/>
    </source>
</evidence>
<evidence type="ECO:0000256" key="23">
    <source>
        <dbReference type="SAM" id="SignalP"/>
    </source>
</evidence>
<keyword evidence="17 22" id="KW-0472">Membrane</keyword>
<evidence type="ECO:0000256" key="8">
    <source>
        <dbReference type="ARBA" id="ARBA00022614"/>
    </source>
</evidence>
<keyword evidence="12" id="KW-0677">Repeat</keyword>
<evidence type="ECO:0000256" key="22">
    <source>
        <dbReference type="SAM" id="Phobius"/>
    </source>
</evidence>
<dbReference type="InParanoid" id="A0A3Q7HT74"/>
<dbReference type="InterPro" id="IPR003591">
    <property type="entry name" value="Leu-rich_rpt_typical-subtyp"/>
</dbReference>
<evidence type="ECO:0000256" key="16">
    <source>
        <dbReference type="ARBA" id="ARBA00022989"/>
    </source>
</evidence>
<evidence type="ECO:0000256" key="21">
    <source>
        <dbReference type="ARBA" id="ARBA00048679"/>
    </source>
</evidence>
<comment type="similarity">
    <text evidence="3">Belongs to the protein kinase superfamily. Ser/Thr protein kinase family.</text>
</comment>
<evidence type="ECO:0000256" key="4">
    <source>
        <dbReference type="ARBA" id="ARBA00012513"/>
    </source>
</evidence>
<evidence type="ECO:0000256" key="1">
    <source>
        <dbReference type="ARBA" id="ARBA00004162"/>
    </source>
</evidence>
<dbReference type="Gene3D" id="3.30.200.20">
    <property type="entry name" value="Phosphorylase Kinase, domain 1"/>
    <property type="match status" value="1"/>
</dbReference>
<keyword evidence="13" id="KW-0547">Nucleotide-binding</keyword>
<dbReference type="PaxDb" id="4081-Solyc08g075610.1.1"/>
<dbReference type="Pfam" id="PF08263">
    <property type="entry name" value="LRRNT_2"/>
    <property type="match status" value="1"/>
</dbReference>
<evidence type="ECO:0000256" key="20">
    <source>
        <dbReference type="ARBA" id="ARBA00047899"/>
    </source>
</evidence>
<evidence type="ECO:0000256" key="9">
    <source>
        <dbReference type="ARBA" id="ARBA00022679"/>
    </source>
</evidence>
<keyword evidence="8" id="KW-0433">Leucine-rich repeat</keyword>
<evidence type="ECO:0000256" key="12">
    <source>
        <dbReference type="ARBA" id="ARBA00022737"/>
    </source>
</evidence>
<keyword evidence="6" id="KW-0723">Serine/threonine-protein kinase</keyword>